<protein>
    <submittedName>
        <fullName evidence="2">Uncharacterized protein</fullName>
    </submittedName>
</protein>
<name>A0ABR5J1E8_9ACTN</name>
<comment type="caution">
    <text evidence="2">The sequence shown here is derived from an EMBL/GenBank/DDBJ whole genome shotgun (WGS) entry which is preliminary data.</text>
</comment>
<dbReference type="Proteomes" id="UP000037020">
    <property type="component" value="Unassembled WGS sequence"/>
</dbReference>
<reference evidence="2 3" key="1">
    <citation type="submission" date="2015-07" db="EMBL/GenBank/DDBJ databases">
        <authorList>
            <person name="Ju K.-S."/>
            <person name="Doroghazi J.R."/>
            <person name="Metcalf W.W."/>
        </authorList>
    </citation>
    <scope>NUCLEOTIDE SEQUENCE [LARGE SCALE GENOMIC DNA]</scope>
    <source>
        <strain evidence="2 3">NRRL B-3589</strain>
    </source>
</reference>
<keyword evidence="3" id="KW-1185">Reference proteome</keyword>
<evidence type="ECO:0000313" key="2">
    <source>
        <dbReference type="EMBL" id="KOG87257.1"/>
    </source>
</evidence>
<organism evidence="2 3">
    <name type="scientific">Streptomyces varsoviensis</name>
    <dbReference type="NCBI Taxonomy" id="67373"/>
    <lineage>
        <taxon>Bacteria</taxon>
        <taxon>Bacillati</taxon>
        <taxon>Actinomycetota</taxon>
        <taxon>Actinomycetes</taxon>
        <taxon>Kitasatosporales</taxon>
        <taxon>Streptomycetaceae</taxon>
        <taxon>Streptomyces</taxon>
    </lineage>
</organism>
<keyword evidence="1" id="KW-0472">Membrane</keyword>
<feature type="non-terminal residue" evidence="2">
    <location>
        <position position="218"/>
    </location>
</feature>
<sequence>MRAAPQGPARPRRRPGWAADPLDELAEELAEVCAAAVHPDEIAAVLEADGMTAEQAAERYGRRDAFELAEDLFAKVPRAYPEPGPRPDPWQAAPWQSLLRAVVFTLPGLGYGLAEPFLAASREQRTASIAALVASALVAWAWNQGLAHRAYGRLASGGPAACARTLRLGAPLGALLAFACALAFPAPGGVTAFSAGQALYLGAATVLLVLGGERLLLY</sequence>
<evidence type="ECO:0000313" key="3">
    <source>
        <dbReference type="Proteomes" id="UP000037020"/>
    </source>
</evidence>
<feature type="transmembrane region" description="Helical" evidence="1">
    <location>
        <begin position="168"/>
        <end position="186"/>
    </location>
</feature>
<feature type="transmembrane region" description="Helical" evidence="1">
    <location>
        <begin position="198"/>
        <end position="217"/>
    </location>
</feature>
<accession>A0ABR5J1E8</accession>
<dbReference type="EMBL" id="LGUT01002339">
    <property type="protein sequence ID" value="KOG87257.1"/>
    <property type="molecule type" value="Genomic_DNA"/>
</dbReference>
<evidence type="ECO:0000256" key="1">
    <source>
        <dbReference type="SAM" id="Phobius"/>
    </source>
</evidence>
<gene>
    <name evidence="2" type="ORF">ADK38_26440</name>
</gene>
<keyword evidence="1" id="KW-0812">Transmembrane</keyword>
<keyword evidence="1" id="KW-1133">Transmembrane helix</keyword>
<proteinExistence type="predicted"/>